<evidence type="ECO:0000313" key="2">
    <source>
        <dbReference type="EMBL" id="KAF9607377.1"/>
    </source>
</evidence>
<dbReference type="OrthoDB" id="9970435at2759"/>
<proteinExistence type="predicted"/>
<dbReference type="Pfam" id="PF07059">
    <property type="entry name" value="EDR2_C"/>
    <property type="match status" value="1"/>
</dbReference>
<dbReference type="InterPro" id="IPR009769">
    <property type="entry name" value="EDR2_C"/>
</dbReference>
<dbReference type="PANTHER" id="PTHR31558">
    <property type="entry name" value="CW14 PROTEIN"/>
    <property type="match status" value="1"/>
</dbReference>
<sequence>MSVRETTKLKPCSGSFSYQVSPAVNMYFVQGEDYFEIDLDMHRFNYISRKGFDAFQDRLKHCILDLGLTIQGNKAEELPEQILCCIRLNGIDHTKYHQLESNLVSL</sequence>
<keyword evidence="3" id="KW-1185">Reference proteome</keyword>
<name>A0A835I0A3_9MAGN</name>
<evidence type="ECO:0000313" key="3">
    <source>
        <dbReference type="Proteomes" id="UP000631114"/>
    </source>
</evidence>
<comment type="caution">
    <text evidence="2">The sequence shown here is derived from an EMBL/GenBank/DDBJ whole genome shotgun (WGS) entry which is preliminary data.</text>
</comment>
<organism evidence="2 3">
    <name type="scientific">Coptis chinensis</name>
    <dbReference type="NCBI Taxonomy" id="261450"/>
    <lineage>
        <taxon>Eukaryota</taxon>
        <taxon>Viridiplantae</taxon>
        <taxon>Streptophyta</taxon>
        <taxon>Embryophyta</taxon>
        <taxon>Tracheophyta</taxon>
        <taxon>Spermatophyta</taxon>
        <taxon>Magnoliopsida</taxon>
        <taxon>Ranunculales</taxon>
        <taxon>Ranunculaceae</taxon>
        <taxon>Coptidoideae</taxon>
        <taxon>Coptis</taxon>
    </lineage>
</organism>
<feature type="domain" description="Protein ENHANCED DISEASE RESISTANCE 2 C-terminal" evidence="1">
    <location>
        <begin position="23"/>
        <end position="92"/>
    </location>
</feature>
<accession>A0A835I0A3</accession>
<evidence type="ECO:0000259" key="1">
    <source>
        <dbReference type="Pfam" id="PF07059"/>
    </source>
</evidence>
<dbReference type="PANTHER" id="PTHR31558:SF3">
    <property type="entry name" value="CW14 PROTEIN"/>
    <property type="match status" value="1"/>
</dbReference>
<gene>
    <name evidence="2" type="ORF">IFM89_034143</name>
</gene>
<dbReference type="AlphaFoldDB" id="A0A835I0A3"/>
<dbReference type="Proteomes" id="UP000631114">
    <property type="component" value="Unassembled WGS sequence"/>
</dbReference>
<protein>
    <recommendedName>
        <fullName evidence="1">Protein ENHANCED DISEASE RESISTANCE 2 C-terminal domain-containing protein</fullName>
    </recommendedName>
</protein>
<dbReference type="EMBL" id="JADFTS010000005">
    <property type="protein sequence ID" value="KAF9607377.1"/>
    <property type="molecule type" value="Genomic_DNA"/>
</dbReference>
<reference evidence="2 3" key="1">
    <citation type="submission" date="2020-10" db="EMBL/GenBank/DDBJ databases">
        <title>The Coptis chinensis genome and diversification of protoberbering-type alkaloids.</title>
        <authorList>
            <person name="Wang B."/>
            <person name="Shu S."/>
            <person name="Song C."/>
            <person name="Liu Y."/>
        </authorList>
    </citation>
    <scope>NUCLEOTIDE SEQUENCE [LARGE SCALE GENOMIC DNA]</scope>
    <source>
        <strain evidence="2">HL-2020</strain>
        <tissue evidence="2">Leaf</tissue>
    </source>
</reference>